<dbReference type="Proteomes" id="UP000076630">
    <property type="component" value="Unassembled WGS sequence"/>
</dbReference>
<dbReference type="Proteomes" id="UP000183077">
    <property type="component" value="Unassembled WGS sequence"/>
</dbReference>
<dbReference type="RefSeq" id="WP_038986811.1">
    <property type="nucleotide sequence ID" value="NZ_FNYS01000007.1"/>
</dbReference>
<dbReference type="EMBL" id="LQNU01000054">
    <property type="protein sequence ID" value="KZE80985.1"/>
    <property type="molecule type" value="Genomic_DNA"/>
</dbReference>
<feature type="domain" description="TerD" evidence="2">
    <location>
        <begin position="1"/>
        <end position="212"/>
    </location>
</feature>
<evidence type="ECO:0000259" key="2">
    <source>
        <dbReference type="Pfam" id="PF02342"/>
    </source>
</evidence>
<keyword evidence="5" id="KW-1185">Reference proteome</keyword>
<organism evidence="3 5">
    <name type="scientific">Myroides marinus</name>
    <dbReference type="NCBI Taxonomy" id="703342"/>
    <lineage>
        <taxon>Bacteria</taxon>
        <taxon>Pseudomonadati</taxon>
        <taxon>Bacteroidota</taxon>
        <taxon>Flavobacteriia</taxon>
        <taxon>Flavobacteriales</taxon>
        <taxon>Flavobacteriaceae</taxon>
        <taxon>Myroides</taxon>
    </lineage>
</organism>
<accession>A0A161SHL9</accession>
<evidence type="ECO:0000313" key="4">
    <source>
        <dbReference type="EMBL" id="SEI93380.1"/>
    </source>
</evidence>
<evidence type="ECO:0000256" key="1">
    <source>
        <dbReference type="ARBA" id="ARBA00022686"/>
    </source>
</evidence>
<proteinExistence type="predicted"/>
<evidence type="ECO:0000313" key="6">
    <source>
        <dbReference type="Proteomes" id="UP000183077"/>
    </source>
</evidence>
<dbReference type="EMBL" id="FNYS01000007">
    <property type="protein sequence ID" value="SEI93380.1"/>
    <property type="molecule type" value="Genomic_DNA"/>
</dbReference>
<dbReference type="OrthoDB" id="978360at2"/>
<gene>
    <name evidence="3" type="ORF">AV926_09435</name>
    <name evidence="4" type="ORF">SAMN04488018_10763</name>
</gene>
<reference evidence="3 5" key="1">
    <citation type="submission" date="2016-01" db="EMBL/GenBank/DDBJ databases">
        <title>Whole genome sequencing of Myroides marinus L41.</title>
        <authorList>
            <person name="Hong K.W."/>
        </authorList>
    </citation>
    <scope>NUCLEOTIDE SEQUENCE [LARGE SCALE GENOMIC DNA]</scope>
    <source>
        <strain evidence="3 5">L41</strain>
    </source>
</reference>
<dbReference type="AlphaFoldDB" id="A0A161SHL9"/>
<evidence type="ECO:0000313" key="5">
    <source>
        <dbReference type="Proteomes" id="UP000076630"/>
    </source>
</evidence>
<evidence type="ECO:0000313" key="3">
    <source>
        <dbReference type="EMBL" id="KZE80985.1"/>
    </source>
</evidence>
<dbReference type="GeneID" id="82257048"/>
<dbReference type="Pfam" id="PF02342">
    <property type="entry name" value="TerD"/>
    <property type="match status" value="1"/>
</dbReference>
<keyword evidence="1" id="KW-0778">Tellurium resistance</keyword>
<dbReference type="InterPro" id="IPR003325">
    <property type="entry name" value="TerD"/>
</dbReference>
<dbReference type="CDD" id="cd06974">
    <property type="entry name" value="TerD_like"/>
    <property type="match status" value="1"/>
</dbReference>
<sequence>MAINLQKGQKIDLRKESGESLTNFCIGVNWGAIETTKSGLFGFGTKKVVEDVDLDLSCVMLDGSGNVVDWLYSPDYNGWLAQNNLPLGKLQSYEGALRHSGDDRQGDVGGDDGLDNEVITVDLNRVNTSVEKIYFFINIYLNQGQSFDFAQIPFAKIRMYEGTPSRVNSVFSNFDIVTDSNFRNKRAIILAKLYKKNGEWKFDAIGDPTEDNIFVQTIDRISRDYK</sequence>
<name>A0A161SHL9_9FLAO</name>
<dbReference type="PANTHER" id="PTHR32097">
    <property type="entry name" value="CAMP-BINDING PROTEIN 1-RELATED"/>
    <property type="match status" value="1"/>
</dbReference>
<reference evidence="4 6" key="2">
    <citation type="submission" date="2016-10" db="EMBL/GenBank/DDBJ databases">
        <authorList>
            <person name="de Groot N.N."/>
        </authorList>
    </citation>
    <scope>NUCLEOTIDE SEQUENCE [LARGE SCALE GENOMIC DNA]</scope>
    <source>
        <strain evidence="4 6">DSM 23048</strain>
    </source>
</reference>
<dbReference type="Gene3D" id="2.60.60.30">
    <property type="entry name" value="sav2460 like domains"/>
    <property type="match status" value="1"/>
</dbReference>
<protein>
    <submittedName>
        <fullName evidence="3">Tellurium resistance protein TerD</fullName>
    </submittedName>
    <submittedName>
        <fullName evidence="4">Tellurium resistance protein TerZ</fullName>
    </submittedName>
</protein>
<dbReference type="GO" id="GO:0046690">
    <property type="term" value="P:response to tellurium ion"/>
    <property type="evidence" value="ECO:0007669"/>
    <property type="project" value="UniProtKB-KW"/>
</dbReference>
<dbReference type="PANTHER" id="PTHR32097:SF17">
    <property type="entry name" value="CAMP-BINDING PROTEIN 1-RELATED"/>
    <property type="match status" value="1"/>
</dbReference>
<dbReference type="InterPro" id="IPR051324">
    <property type="entry name" value="Stress/Tellurium_Resist"/>
</dbReference>